<dbReference type="AlphaFoldDB" id="A0AAP0PPR9"/>
<comment type="caution">
    <text evidence="4">The sequence shown here is derived from an EMBL/GenBank/DDBJ whole genome shotgun (WGS) entry which is preliminary data.</text>
</comment>
<evidence type="ECO:0000313" key="4">
    <source>
        <dbReference type="EMBL" id="KAK9149860.1"/>
    </source>
</evidence>
<gene>
    <name evidence="4" type="ORF">Scep_008617</name>
</gene>
<protein>
    <submittedName>
        <fullName evidence="4">Uncharacterized protein</fullName>
    </submittedName>
</protein>
<evidence type="ECO:0000256" key="2">
    <source>
        <dbReference type="ARBA" id="ARBA00022679"/>
    </source>
</evidence>
<sequence length="101" mass="11750">MDNYYLRSALDYLELQPDLMVLVFEADILRCPNLVIKSWTWLPIHDCDFGWGRPIFMGPGGITYEGLPFLLPSSINDGSLSLLISLQMKHMELFKKLFYEF</sequence>
<dbReference type="Pfam" id="PF02458">
    <property type="entry name" value="Transferase"/>
    <property type="match status" value="1"/>
</dbReference>
<comment type="similarity">
    <text evidence="1">Belongs to the plant acyltransferase family.</text>
</comment>
<dbReference type="EMBL" id="JBBNAG010000003">
    <property type="protein sequence ID" value="KAK9149860.1"/>
    <property type="molecule type" value="Genomic_DNA"/>
</dbReference>
<keyword evidence="2" id="KW-0808">Transferase</keyword>
<name>A0AAP0PPR9_9MAGN</name>
<evidence type="ECO:0000256" key="3">
    <source>
        <dbReference type="ARBA" id="ARBA00023315"/>
    </source>
</evidence>
<accession>A0AAP0PPR9</accession>
<dbReference type="InterPro" id="IPR023213">
    <property type="entry name" value="CAT-like_dom_sf"/>
</dbReference>
<evidence type="ECO:0000313" key="5">
    <source>
        <dbReference type="Proteomes" id="UP001419268"/>
    </source>
</evidence>
<organism evidence="4 5">
    <name type="scientific">Stephania cephalantha</name>
    <dbReference type="NCBI Taxonomy" id="152367"/>
    <lineage>
        <taxon>Eukaryota</taxon>
        <taxon>Viridiplantae</taxon>
        <taxon>Streptophyta</taxon>
        <taxon>Embryophyta</taxon>
        <taxon>Tracheophyta</taxon>
        <taxon>Spermatophyta</taxon>
        <taxon>Magnoliopsida</taxon>
        <taxon>Ranunculales</taxon>
        <taxon>Menispermaceae</taxon>
        <taxon>Menispermoideae</taxon>
        <taxon>Cissampelideae</taxon>
        <taxon>Stephania</taxon>
    </lineage>
</organism>
<reference evidence="4 5" key="1">
    <citation type="submission" date="2024-01" db="EMBL/GenBank/DDBJ databases">
        <title>Genome assemblies of Stephania.</title>
        <authorList>
            <person name="Yang L."/>
        </authorList>
    </citation>
    <scope>NUCLEOTIDE SEQUENCE [LARGE SCALE GENOMIC DNA]</scope>
    <source>
        <strain evidence="4">JXDWG</strain>
        <tissue evidence="4">Leaf</tissue>
    </source>
</reference>
<dbReference type="InterPro" id="IPR050317">
    <property type="entry name" value="Plant_Fungal_Acyltransferase"/>
</dbReference>
<evidence type="ECO:0000256" key="1">
    <source>
        <dbReference type="ARBA" id="ARBA00009861"/>
    </source>
</evidence>
<dbReference type="Proteomes" id="UP001419268">
    <property type="component" value="Unassembled WGS sequence"/>
</dbReference>
<dbReference type="PANTHER" id="PTHR31642">
    <property type="entry name" value="TRICHOTHECENE 3-O-ACETYLTRANSFERASE"/>
    <property type="match status" value="1"/>
</dbReference>
<proteinExistence type="inferred from homology"/>
<dbReference type="GO" id="GO:0016747">
    <property type="term" value="F:acyltransferase activity, transferring groups other than amino-acyl groups"/>
    <property type="evidence" value="ECO:0007669"/>
    <property type="project" value="TreeGrafter"/>
</dbReference>
<keyword evidence="3" id="KW-0012">Acyltransferase</keyword>
<dbReference type="PANTHER" id="PTHR31642:SF11">
    <property type="entry name" value="SHIKIMATE O-HYDROXYCINNAMOYLTRANSFERASE"/>
    <property type="match status" value="1"/>
</dbReference>
<dbReference type="Gene3D" id="3.30.559.10">
    <property type="entry name" value="Chloramphenicol acetyltransferase-like domain"/>
    <property type="match status" value="1"/>
</dbReference>
<keyword evidence="5" id="KW-1185">Reference proteome</keyword>